<accession>A0A0R2FQJ4</accession>
<evidence type="ECO:0000256" key="3">
    <source>
        <dbReference type="ARBA" id="ARBA00022630"/>
    </source>
</evidence>
<keyword evidence="3" id="KW-0285">Flavoprotein</keyword>
<organism evidence="7 8">
    <name type="scientific">Secundilactobacillus similis DSM 23365 = JCM 2765</name>
    <dbReference type="NCBI Taxonomy" id="1423804"/>
    <lineage>
        <taxon>Bacteria</taxon>
        <taxon>Bacillati</taxon>
        <taxon>Bacillota</taxon>
        <taxon>Bacilli</taxon>
        <taxon>Lactobacillales</taxon>
        <taxon>Lactobacillaceae</taxon>
        <taxon>Secundilactobacillus</taxon>
    </lineage>
</organism>
<comment type="cofactor">
    <cofactor evidence="1">
        <name>FMN</name>
        <dbReference type="ChEBI" id="CHEBI:58210"/>
    </cofactor>
</comment>
<keyword evidence="4" id="KW-0288">FMN</keyword>
<dbReference type="InterPro" id="IPR000415">
    <property type="entry name" value="Nitroreductase-like"/>
</dbReference>
<dbReference type="PATRIC" id="fig|1423804.4.peg.3316"/>
<protein>
    <submittedName>
        <fullName evidence="7">p-nitrobenzoate reductase</fullName>
    </submittedName>
</protein>
<comment type="caution">
    <text evidence="7">The sequence shown here is derived from an EMBL/GenBank/DDBJ whole genome shotgun (WGS) entry which is preliminary data.</text>
</comment>
<evidence type="ECO:0000256" key="4">
    <source>
        <dbReference type="ARBA" id="ARBA00022643"/>
    </source>
</evidence>
<name>A0A0R2FQJ4_9LACO</name>
<dbReference type="CDD" id="cd02136">
    <property type="entry name" value="PnbA_NfnB-like"/>
    <property type="match status" value="1"/>
</dbReference>
<reference evidence="7 8" key="1">
    <citation type="journal article" date="2015" name="Genome Announc.">
        <title>Expanding the biotechnology potential of lactobacilli through comparative genomics of 213 strains and associated genera.</title>
        <authorList>
            <person name="Sun Z."/>
            <person name="Harris H.M."/>
            <person name="McCann A."/>
            <person name="Guo C."/>
            <person name="Argimon S."/>
            <person name="Zhang W."/>
            <person name="Yang X."/>
            <person name="Jeffery I.B."/>
            <person name="Cooney J.C."/>
            <person name="Kagawa T.F."/>
            <person name="Liu W."/>
            <person name="Song Y."/>
            <person name="Salvetti E."/>
            <person name="Wrobel A."/>
            <person name="Rasinkangas P."/>
            <person name="Parkhill J."/>
            <person name="Rea M.C."/>
            <person name="O'Sullivan O."/>
            <person name="Ritari J."/>
            <person name="Douillard F.P."/>
            <person name="Paul Ross R."/>
            <person name="Yang R."/>
            <person name="Briner A.E."/>
            <person name="Felis G.E."/>
            <person name="de Vos W.M."/>
            <person name="Barrangou R."/>
            <person name="Klaenhammer T.R."/>
            <person name="Caufield P.W."/>
            <person name="Cui Y."/>
            <person name="Zhang H."/>
            <person name="O'Toole P.W."/>
        </authorList>
    </citation>
    <scope>NUCLEOTIDE SEQUENCE [LARGE SCALE GENOMIC DNA]</scope>
    <source>
        <strain evidence="7 8">DSM 23365</strain>
    </source>
</reference>
<keyword evidence="8" id="KW-1185">Reference proteome</keyword>
<dbReference type="Pfam" id="PF00881">
    <property type="entry name" value="Nitroreductase"/>
    <property type="match status" value="1"/>
</dbReference>
<dbReference type="SUPFAM" id="SSF55469">
    <property type="entry name" value="FMN-dependent nitroreductase-like"/>
    <property type="match status" value="1"/>
</dbReference>
<evidence type="ECO:0000256" key="1">
    <source>
        <dbReference type="ARBA" id="ARBA00001917"/>
    </source>
</evidence>
<gene>
    <name evidence="7" type="ORF">FD14_GL003082</name>
</gene>
<evidence type="ECO:0000256" key="5">
    <source>
        <dbReference type="ARBA" id="ARBA00023002"/>
    </source>
</evidence>
<dbReference type="RefSeq" id="WP_057151552.1">
    <property type="nucleotide sequence ID" value="NZ_AYZM01000003.1"/>
</dbReference>
<evidence type="ECO:0000256" key="2">
    <source>
        <dbReference type="ARBA" id="ARBA00007118"/>
    </source>
</evidence>
<dbReference type="GO" id="GO:0016491">
    <property type="term" value="F:oxidoreductase activity"/>
    <property type="evidence" value="ECO:0007669"/>
    <property type="project" value="UniProtKB-KW"/>
</dbReference>
<comment type="similarity">
    <text evidence="2">Belongs to the nitroreductase family.</text>
</comment>
<dbReference type="InterPro" id="IPR029479">
    <property type="entry name" value="Nitroreductase"/>
</dbReference>
<proteinExistence type="inferred from homology"/>
<feature type="domain" description="Nitroreductase" evidence="6">
    <location>
        <begin position="8"/>
        <end position="192"/>
    </location>
</feature>
<dbReference type="PANTHER" id="PTHR43673">
    <property type="entry name" value="NAD(P)H NITROREDUCTASE YDGI-RELATED"/>
    <property type="match status" value="1"/>
</dbReference>
<dbReference type="OrthoDB" id="9812105at2"/>
<evidence type="ECO:0000259" key="6">
    <source>
        <dbReference type="Pfam" id="PF00881"/>
    </source>
</evidence>
<evidence type="ECO:0000313" key="7">
    <source>
        <dbReference type="EMBL" id="KRN26941.1"/>
    </source>
</evidence>
<dbReference type="AlphaFoldDB" id="A0A0R2FQJ4"/>
<evidence type="ECO:0000313" key="8">
    <source>
        <dbReference type="Proteomes" id="UP000051442"/>
    </source>
</evidence>
<dbReference type="Gene3D" id="3.40.109.10">
    <property type="entry name" value="NADH Oxidase"/>
    <property type="match status" value="1"/>
</dbReference>
<dbReference type="STRING" id="1423804.FD14_GL003082"/>
<keyword evidence="5" id="KW-0560">Oxidoreductase</keyword>
<dbReference type="EMBL" id="AYZM01000003">
    <property type="protein sequence ID" value="KRN26941.1"/>
    <property type="molecule type" value="Genomic_DNA"/>
</dbReference>
<sequence length="217" mass="24166">MEVNKALTTRKAIRKFTDQQVTRTDIEAIVQLAQTTPTWVNSQSQRVYVAMGDTLSSIRTAQHDLVTSNAPLNSDLPMGHRSDWSTIAQQNMQDWNAGLVKTLGSDFRAKIDQEAANLYNAQAVVYLALTKGYSPWALYDLGAFGQSLMLAAQERGIDTMPAYQFIKYPQMLREHLSVTSDEDLILGIGLGYRDTKAPVNQIVADRMPLDAILTIQD</sequence>
<dbReference type="Proteomes" id="UP000051442">
    <property type="component" value="Unassembled WGS sequence"/>
</dbReference>
<dbReference type="PANTHER" id="PTHR43673:SF2">
    <property type="entry name" value="NITROREDUCTASE"/>
    <property type="match status" value="1"/>
</dbReference>